<dbReference type="GO" id="GO:0102193">
    <property type="term" value="F:protein-ribulosamine 3-kinase activity"/>
    <property type="evidence" value="ECO:0007669"/>
    <property type="project" value="UniProtKB-EC"/>
</dbReference>
<comment type="caution">
    <text evidence="5">The sequence shown here is derived from an EMBL/GenBank/DDBJ whole genome shotgun (WGS) entry which is preliminary data.</text>
</comment>
<dbReference type="CDD" id="cd20546">
    <property type="entry name" value="CYCLIN_SpCG1C_ScCTK2-like_rpt2"/>
    <property type="match status" value="1"/>
</dbReference>
<dbReference type="InterPro" id="IPR016477">
    <property type="entry name" value="Fructo-/Ketosamine-3-kinase"/>
</dbReference>
<feature type="region of interest" description="Disordered" evidence="3">
    <location>
        <begin position="328"/>
        <end position="351"/>
    </location>
</feature>
<dbReference type="EMBL" id="MIKG01000012">
    <property type="protein sequence ID" value="RAO70633.1"/>
    <property type="molecule type" value="Genomic_DNA"/>
</dbReference>
<dbReference type="FunFam" id="1.10.472.10:FF:000101">
    <property type="entry name" value="Cyclin, putative"/>
    <property type="match status" value="1"/>
</dbReference>
<dbReference type="InterPro" id="IPR011009">
    <property type="entry name" value="Kinase-like_dom_sf"/>
</dbReference>
<evidence type="ECO:0000256" key="1">
    <source>
        <dbReference type="ARBA" id="ARBA00011961"/>
    </source>
</evidence>
<dbReference type="Pfam" id="PF00134">
    <property type="entry name" value="Cyclin_N"/>
    <property type="match status" value="1"/>
</dbReference>
<dbReference type="Pfam" id="PF03881">
    <property type="entry name" value="Fructosamin_kin"/>
    <property type="match status" value="1"/>
</dbReference>
<keyword evidence="6" id="KW-1185">Reference proteome</keyword>
<dbReference type="Proteomes" id="UP000249363">
    <property type="component" value="Unassembled WGS sequence"/>
</dbReference>
<feature type="compositionally biased region" description="Basic and acidic residues" evidence="3">
    <location>
        <begin position="663"/>
        <end position="673"/>
    </location>
</feature>
<dbReference type="SUPFAM" id="SSF56112">
    <property type="entry name" value="Protein kinase-like (PK-like)"/>
    <property type="match status" value="1"/>
</dbReference>
<accession>A0A364L4C8</accession>
<dbReference type="EC" id="2.7.1.172" evidence="1"/>
<gene>
    <name evidence="5" type="ORF">BHQ10_006645</name>
</gene>
<organism evidence="5 6">
    <name type="scientific">Talaromyces amestolkiae</name>
    <dbReference type="NCBI Taxonomy" id="1196081"/>
    <lineage>
        <taxon>Eukaryota</taxon>
        <taxon>Fungi</taxon>
        <taxon>Dikarya</taxon>
        <taxon>Ascomycota</taxon>
        <taxon>Pezizomycotina</taxon>
        <taxon>Eurotiomycetes</taxon>
        <taxon>Eurotiomycetidae</taxon>
        <taxon>Eurotiales</taxon>
        <taxon>Trichocomaceae</taxon>
        <taxon>Talaromyces</taxon>
        <taxon>Talaromyces sect. Talaromyces</taxon>
    </lineage>
</organism>
<reference evidence="5 6" key="1">
    <citation type="journal article" date="2017" name="Biotechnol. Biofuels">
        <title>Differential beta-glucosidase expression as a function of carbon source availability in Talaromyces amestolkiae: a genomic and proteomic approach.</title>
        <authorList>
            <person name="de Eugenio L.I."/>
            <person name="Mendez-Liter J.A."/>
            <person name="Nieto-Dominguez M."/>
            <person name="Alonso L."/>
            <person name="Gil-Munoz J."/>
            <person name="Barriuso J."/>
            <person name="Prieto A."/>
            <person name="Martinez M.J."/>
        </authorList>
    </citation>
    <scope>NUCLEOTIDE SEQUENCE [LARGE SCALE GENOMIC DNA]</scope>
    <source>
        <strain evidence="5 6">CIB</strain>
    </source>
</reference>
<proteinExistence type="predicted"/>
<dbReference type="AlphaFoldDB" id="A0A364L4C8"/>
<protein>
    <recommendedName>
        <fullName evidence="1">protein-ribulosamine 3-kinase</fullName>
        <ecNumber evidence="1">2.7.1.172</ecNumber>
    </recommendedName>
</protein>
<feature type="domain" description="Cyclin N-terminal" evidence="4">
    <location>
        <begin position="377"/>
        <end position="492"/>
    </location>
</feature>
<dbReference type="OrthoDB" id="4951845at2759"/>
<dbReference type="PANTHER" id="PTHR12149:SF8">
    <property type="entry name" value="PROTEIN-RIBULOSAMINE 3-KINASE"/>
    <property type="match status" value="1"/>
</dbReference>
<dbReference type="Gene3D" id="1.10.472.10">
    <property type="entry name" value="Cyclin-like"/>
    <property type="match status" value="2"/>
</dbReference>
<sequence>MAPVPPSVLRALSLPLDLTPSKATLSTSGLGSGFSNTGRITISIPKPQTNSGLSEEDEEQRQYFLKTSPDGEEMFQGEFASLNAIADAVPGFCPRALGWGPLDKGKGYFLVTEFLDLSGRSSRLFTTKSSKTSLAYRLGKLHSTPICSSSSSAKRYGFPVPTYCGNTRQPNEFYDSWAEFYANERLLMILKESERKNGSDAELRDLVTRTAETVVPLLLADDHLGYDYRGQGEGIYPVVIHGDLWSGNASQGRIVKPSPSPSAENEGDGGGVVYDPSACYAHSEYELGIMHMFGGFGKAFFEEYHSIVPKTEPVEEYEDRVKLYELRGGGNHPAARNNPHNRPHHHGPPPARAVAEEVAKPYVFEHTIQECLSATGVDPQREDDIRISGVTWIDNVRKALRLPVKTYNTACVYYHKFRLVHPDSQYSYMDAAAAALFTACKIEDTLKKSRDIVCAAYNLKLPPSEQVSPDDAIFDQHSRGIIILERLMLEASGFDFRSRHPQKLLVKLLKQYGLKRDNEVGILAYCISLDLYRTFAPLKQTTGTMAFACLELASRLLDAGLKDVEAGKDYEDWNLGRAEVMETLLDLLDLYIHHRSSTVVGPEYPLEAFLAIRIPLNKQSEDEGLPRFTHWRDSRVSVSVNIKATNGTGPKHGKNNKHKGKGKGKDQRDREFENAAPAAVGPPPNPLTPVSANGEKPGLSDRGRDGTVRFMLDVERAEAEKKVVSSYFRDTMEEVEE</sequence>
<dbReference type="Gene3D" id="3.90.1200.10">
    <property type="match status" value="1"/>
</dbReference>
<name>A0A364L4C8_TALAM</name>
<dbReference type="SUPFAM" id="SSF47954">
    <property type="entry name" value="Cyclin-like"/>
    <property type="match status" value="2"/>
</dbReference>
<dbReference type="FunFam" id="1.10.472.10:FF:000073">
    <property type="entry name" value="C-type cyclin"/>
    <property type="match status" value="1"/>
</dbReference>
<dbReference type="RefSeq" id="XP_040735149.1">
    <property type="nucleotide sequence ID" value="XM_040879254.1"/>
</dbReference>
<evidence type="ECO:0000256" key="3">
    <source>
        <dbReference type="SAM" id="MobiDB-lite"/>
    </source>
</evidence>
<dbReference type="InterPro" id="IPR006671">
    <property type="entry name" value="Cyclin_N"/>
</dbReference>
<evidence type="ECO:0000256" key="2">
    <source>
        <dbReference type="ARBA" id="ARBA00048655"/>
    </source>
</evidence>
<evidence type="ECO:0000313" key="5">
    <source>
        <dbReference type="EMBL" id="RAO70633.1"/>
    </source>
</evidence>
<dbReference type="PANTHER" id="PTHR12149">
    <property type="entry name" value="FRUCTOSAMINE 3 KINASE-RELATED PROTEIN"/>
    <property type="match status" value="1"/>
</dbReference>
<dbReference type="InterPro" id="IPR036915">
    <property type="entry name" value="Cyclin-like_sf"/>
</dbReference>
<feature type="compositionally biased region" description="Basic residues" evidence="3">
    <location>
        <begin position="651"/>
        <end position="662"/>
    </location>
</feature>
<feature type="region of interest" description="Disordered" evidence="3">
    <location>
        <begin position="639"/>
        <end position="707"/>
    </location>
</feature>
<dbReference type="GeneID" id="63795861"/>
<evidence type="ECO:0000259" key="4">
    <source>
        <dbReference type="Pfam" id="PF00134"/>
    </source>
</evidence>
<dbReference type="FunFam" id="3.90.1200.10:FF:000018">
    <property type="entry name" value="Fructosamine-3-kinase, putative"/>
    <property type="match status" value="1"/>
</dbReference>
<comment type="catalytic activity">
    <reaction evidence="2">
        <text>N(6)-D-ribulosyl-L-lysyl-[protein] + ATP = N(6)-(3-O-phospho-D-ribulosyl)-L-lysyl-[protein] + ADP + H(+)</text>
        <dbReference type="Rhea" id="RHEA:48432"/>
        <dbReference type="Rhea" id="RHEA-COMP:12103"/>
        <dbReference type="Rhea" id="RHEA-COMP:12104"/>
        <dbReference type="ChEBI" id="CHEBI:15378"/>
        <dbReference type="ChEBI" id="CHEBI:30616"/>
        <dbReference type="ChEBI" id="CHEBI:90418"/>
        <dbReference type="ChEBI" id="CHEBI:90420"/>
        <dbReference type="ChEBI" id="CHEBI:456216"/>
        <dbReference type="EC" id="2.7.1.172"/>
    </reaction>
    <physiologicalReaction direction="left-to-right" evidence="2">
        <dbReference type="Rhea" id="RHEA:48433"/>
    </physiologicalReaction>
</comment>
<dbReference type="STRING" id="1196081.A0A364L4C8"/>
<feature type="compositionally biased region" description="Basic and acidic residues" evidence="3">
    <location>
        <begin position="698"/>
        <end position="707"/>
    </location>
</feature>
<evidence type="ECO:0000313" key="6">
    <source>
        <dbReference type="Proteomes" id="UP000249363"/>
    </source>
</evidence>